<feature type="region of interest" description="Disordered" evidence="2">
    <location>
        <begin position="885"/>
        <end position="915"/>
    </location>
</feature>
<name>A0AAE9DG55_CAEBR</name>
<feature type="region of interest" description="Disordered" evidence="2">
    <location>
        <begin position="1"/>
        <end position="81"/>
    </location>
</feature>
<feature type="compositionally biased region" description="Acidic residues" evidence="2">
    <location>
        <begin position="64"/>
        <end position="77"/>
    </location>
</feature>
<evidence type="ECO:0000256" key="1">
    <source>
        <dbReference type="SAM" id="Coils"/>
    </source>
</evidence>
<keyword evidence="1" id="KW-0175">Coiled coil</keyword>
<evidence type="ECO:0000256" key="2">
    <source>
        <dbReference type="SAM" id="MobiDB-lite"/>
    </source>
</evidence>
<evidence type="ECO:0000313" key="4">
    <source>
        <dbReference type="Proteomes" id="UP000827892"/>
    </source>
</evidence>
<protein>
    <submittedName>
        <fullName evidence="3">Uncharacterized protein</fullName>
    </submittedName>
</protein>
<feature type="compositionally biased region" description="Basic residues" evidence="2">
    <location>
        <begin position="23"/>
        <end position="33"/>
    </location>
</feature>
<dbReference type="EMBL" id="CP090892">
    <property type="protein sequence ID" value="ULU03805.1"/>
    <property type="molecule type" value="Genomic_DNA"/>
</dbReference>
<evidence type="ECO:0000313" key="3">
    <source>
        <dbReference type="EMBL" id="ULU03805.1"/>
    </source>
</evidence>
<feature type="compositionally biased region" description="Acidic residues" evidence="2">
    <location>
        <begin position="148"/>
        <end position="161"/>
    </location>
</feature>
<accession>A0AAE9DG55</accession>
<organism evidence="3 4">
    <name type="scientific">Caenorhabditis briggsae</name>
    <dbReference type="NCBI Taxonomy" id="6238"/>
    <lineage>
        <taxon>Eukaryota</taxon>
        <taxon>Metazoa</taxon>
        <taxon>Ecdysozoa</taxon>
        <taxon>Nematoda</taxon>
        <taxon>Chromadorea</taxon>
        <taxon>Rhabditida</taxon>
        <taxon>Rhabditina</taxon>
        <taxon>Rhabditomorpha</taxon>
        <taxon>Rhabditoidea</taxon>
        <taxon>Rhabditidae</taxon>
        <taxon>Peloderinae</taxon>
        <taxon>Caenorhabditis</taxon>
    </lineage>
</organism>
<reference evidence="3 4" key="1">
    <citation type="submission" date="2022-05" db="EMBL/GenBank/DDBJ databases">
        <title>Chromosome-level reference genomes for two strains of Caenorhabditis briggsae: an improved platform for comparative genomics.</title>
        <authorList>
            <person name="Stevens L."/>
            <person name="Andersen E.C."/>
        </authorList>
    </citation>
    <scope>NUCLEOTIDE SEQUENCE [LARGE SCALE GENOMIC DNA]</scope>
    <source>
        <strain evidence="3">QX1410_ONT</strain>
        <tissue evidence="3">Whole-organism</tissue>
    </source>
</reference>
<proteinExistence type="predicted"/>
<dbReference type="Proteomes" id="UP000827892">
    <property type="component" value="Chromosome II"/>
</dbReference>
<gene>
    <name evidence="3" type="ORF">L3Y34_016937</name>
</gene>
<sequence>MSGRGEEGAAKGGTTPPRSYLDHRHRGRGRPRKYPLAGLPRMPTSSSSGAEDVVMDSEEFRQEGEEEGRVEDVDDSEVYFPDDVVDEEVVVAAEDTVEDTVEEEDQDTVDPAQMEKIKRIQHQKMQLVTPMAQKRLRGRPPVPRGDTDDFQDDDDDEEMLMLDDKDPQNPGDVNVEEGPDGPPPAPPHLVNKQNSRGRPANPIPPHRRPLPKDLVPPGVLKRGATGERGGAKRRALLEEAPPLLHPPRGGPMPSAVPEDVPKEDTIIKTEEGVLPAPEAVEEVTVPPSEDVAAQKKGGLDLPAEHFPKNAAGHVATRGIHPIAAEKLTTMFEILEEEDVGEVIVGRGDDSEAQQRVLTLQGGSFIEDRIGRADLMEDEETRMMQKTSAGTTSSEGATASYITVQEEDGRNVVYHVADGENAEEYVLEEGPQMKEELMDEEDDDDLPPELIPEGVADDVGDVEMGGDKDQHDGGAMGFEFSMMDDEPITLHSPNGGPHAVRIVRDEQGNQVFVDENGLIVELITDTGAYVDPSTIDPQVQLQLQMGGEESKMMKAGDGEVKGEQENVPSSSSDRAANVEFINSCSFLDTNQVCCGLCGEIVDYDKLLTEHLPHAHPEYQSQEMQLEEIPYTSWLKDRLKRESKFLENGFRNYDDPHQHQIGSSAGFGGAPRLYTRNLRQMRKVSQIRVNVNEMSMSQLETALKRKLIEKMGRKVPVSLVDRLHARCDICQAVVSLNKKFEVIHLVRHFNAWHPAEHRCSQEWKEVAALPNPGARHPLSLHDFAVVSTETDQNNLQCIWCGMFMDRAALGMHFSEIHTQQIIVPNCSLCLQEMVMTARFMEKYGKDFGISLPDEFHLQSSKLGAKYSSEKAMDKAIEKHLKRIAMKGGADQSDGGGGGIDDDDDDQTISITNSQQSFGRRNRLKRKFVKPCFRQVCPPNSEFFEPKSACEWRCRLCNRFVYAAVISAGAIKHFKEFHPAEIDKMQYELVKARLERIGDGSMEFVHPQLVECLICNLTYALHKPFNICRAIRHLRLKHPEVMPETSGKSISGAEIAETVNLKAPVMTNPSTASTAAAAKKRPSIRFGDCITDPIELEKFRKENWDQQFDKVQVVYGIKKNDEPAFILLMDNEQMDEKTAMEMAEKEQENVFAGEEVREETQRNRFDELVGEQEGVEEAGQEDVDQKTSIVVQQEGDIVEEVEEDLYNRVKEEVIEEEEEYNPQEEEGHHVVEETEFMPTYDANNPDHVLIEENDEILAENYEMIQDGEYQEIEEDSRTVRYLTEEEIREAQARGEILEFEEEVFEEEVDEYQQ</sequence>
<feature type="coiled-coil region" evidence="1">
    <location>
        <begin position="1196"/>
        <end position="1223"/>
    </location>
</feature>
<feature type="region of interest" description="Disordered" evidence="2">
    <location>
        <begin position="119"/>
        <end position="259"/>
    </location>
</feature>
<feature type="compositionally biased region" description="Polar residues" evidence="2">
    <location>
        <begin position="905"/>
        <end position="915"/>
    </location>
</feature>